<dbReference type="InterPro" id="IPR051796">
    <property type="entry name" value="ISF_SsuE-like"/>
</dbReference>
<keyword evidence="3" id="KW-1133">Transmembrane helix</keyword>
<reference evidence="5 6" key="1">
    <citation type="journal article" date="2020" name="ISME J.">
        <title>Parallel Reductive Genome Evolution in Desulfovibrio Ectosymbionts Independently Acquired by Trichonympha Protists in the Termite Gut.</title>
        <authorList>
            <person name="Takeuchi M."/>
            <person name="Kuwahara H."/>
            <person name="Murakami T."/>
            <person name="Takahashi K."/>
            <person name="Kajitani R."/>
            <person name="Toyoda A."/>
            <person name="Itoh T."/>
            <person name="Ohkuma M."/>
            <person name="Hongoh Y."/>
        </authorList>
    </citation>
    <scope>NUCLEOTIDE SEQUENCE [LARGE SCALE GENOMIC DNA]</scope>
    <source>
        <strain evidence="5">ZnDsv-02</strain>
    </source>
</reference>
<feature type="domain" description="NADPH-dependent FMN reductase-like" evidence="4">
    <location>
        <begin position="5"/>
        <end position="141"/>
    </location>
</feature>
<dbReference type="InterPro" id="IPR029039">
    <property type="entry name" value="Flavoprotein-like_sf"/>
</dbReference>
<accession>A0A6L2R674</accession>
<evidence type="ECO:0000313" key="5">
    <source>
        <dbReference type="EMBL" id="GFH63078.1"/>
    </source>
</evidence>
<dbReference type="InterPro" id="IPR005025">
    <property type="entry name" value="FMN_Rdtase-like_dom"/>
</dbReference>
<evidence type="ECO:0000256" key="1">
    <source>
        <dbReference type="ARBA" id="ARBA00022630"/>
    </source>
</evidence>
<keyword evidence="3" id="KW-0472">Membrane</keyword>
<keyword evidence="2" id="KW-0288">FMN</keyword>
<sequence length="206" mass="22643">MPDALVVLCSPRCGGVSDTVAHHFTQGVVAAGATVRHAALRDYVFSHCTGCMRCAAPPHHCSLSDRSQETPDQADELFTLFAIAPLALFAAPIYFYALPARFKAFIDRGQRFWAAKNQRRRTYAGQPPKPVLTALVAGRKRGKRLFAGAVLTLKYFLEPLDAQLRGARFLRGVEQPDDLSPAVCADLCDWGHRWGKKLTSTYQAAP</sequence>
<dbReference type="EMBL" id="BLLL01000009">
    <property type="protein sequence ID" value="GFH63078.1"/>
    <property type="molecule type" value="Genomic_DNA"/>
</dbReference>
<dbReference type="AlphaFoldDB" id="A0A6L2R674"/>
<dbReference type="Proteomes" id="UP000505077">
    <property type="component" value="Unassembled WGS sequence"/>
</dbReference>
<evidence type="ECO:0000256" key="3">
    <source>
        <dbReference type="SAM" id="Phobius"/>
    </source>
</evidence>
<dbReference type="Pfam" id="PF03358">
    <property type="entry name" value="FMN_red"/>
    <property type="match status" value="1"/>
</dbReference>
<evidence type="ECO:0000259" key="4">
    <source>
        <dbReference type="Pfam" id="PF03358"/>
    </source>
</evidence>
<proteinExistence type="predicted"/>
<name>A0A6L2R674_9BACT</name>
<dbReference type="PANTHER" id="PTHR43278:SF2">
    <property type="entry name" value="IRON-SULFUR FLAVOPROTEIN"/>
    <property type="match status" value="1"/>
</dbReference>
<organism evidence="5 6">
    <name type="scientific">Candidatus Desulfovibrio kirbyi</name>
    <dbReference type="NCBI Taxonomy" id="2696086"/>
    <lineage>
        <taxon>Bacteria</taxon>
        <taxon>Pseudomonadati</taxon>
        <taxon>Thermodesulfobacteriota</taxon>
        <taxon>Desulfovibrionia</taxon>
        <taxon>Desulfovibrionales</taxon>
        <taxon>Desulfovibrionaceae</taxon>
        <taxon>Desulfovibrio</taxon>
    </lineage>
</organism>
<comment type="caution">
    <text evidence="5">The sequence shown here is derived from an EMBL/GenBank/DDBJ whole genome shotgun (WGS) entry which is preliminary data.</text>
</comment>
<evidence type="ECO:0000313" key="6">
    <source>
        <dbReference type="Proteomes" id="UP000505077"/>
    </source>
</evidence>
<gene>
    <name evidence="5" type="ORF">ZNDK_0849</name>
</gene>
<dbReference type="Gene3D" id="3.40.50.360">
    <property type="match status" value="1"/>
</dbReference>
<evidence type="ECO:0000256" key="2">
    <source>
        <dbReference type="ARBA" id="ARBA00022643"/>
    </source>
</evidence>
<keyword evidence="1" id="KW-0285">Flavoprotein</keyword>
<dbReference type="GO" id="GO:0016491">
    <property type="term" value="F:oxidoreductase activity"/>
    <property type="evidence" value="ECO:0007669"/>
    <property type="project" value="InterPro"/>
</dbReference>
<keyword evidence="3" id="KW-0812">Transmembrane</keyword>
<dbReference type="PANTHER" id="PTHR43278">
    <property type="entry name" value="NAD(P)H-DEPENDENT FMN-CONTAINING OXIDOREDUCTASE YWQN-RELATED"/>
    <property type="match status" value="1"/>
</dbReference>
<dbReference type="SUPFAM" id="SSF52218">
    <property type="entry name" value="Flavoproteins"/>
    <property type="match status" value="1"/>
</dbReference>
<feature type="transmembrane region" description="Helical" evidence="3">
    <location>
        <begin position="77"/>
        <end position="98"/>
    </location>
</feature>
<protein>
    <submittedName>
        <fullName evidence="5">Uncharacterized iron-sulfur flavoprotein</fullName>
    </submittedName>
</protein>